<evidence type="ECO:0000256" key="1">
    <source>
        <dbReference type="SAM" id="MobiDB-lite"/>
    </source>
</evidence>
<sequence>MMPATKRIPGRAQTEAATGAITKPDMVEAVEEDEVAGKDVEAVVVSRTTGPRTEDP</sequence>
<comment type="caution">
    <text evidence="2">The sequence shown here is derived from an EMBL/GenBank/DDBJ whole genome shotgun (WGS) entry which is preliminary data.</text>
</comment>
<accession>A0A6G0S087</accession>
<protein>
    <submittedName>
        <fullName evidence="2">Uncharacterized protein</fullName>
    </submittedName>
</protein>
<dbReference type="EMBL" id="QXFY01000378">
    <property type="protein sequence ID" value="KAE9346169.1"/>
    <property type="molecule type" value="Genomic_DNA"/>
</dbReference>
<evidence type="ECO:0000313" key="3">
    <source>
        <dbReference type="Proteomes" id="UP000486351"/>
    </source>
</evidence>
<gene>
    <name evidence="2" type="ORF">PF008_g8406</name>
</gene>
<dbReference type="Proteomes" id="UP000486351">
    <property type="component" value="Unassembled WGS sequence"/>
</dbReference>
<reference evidence="2 3" key="1">
    <citation type="submission" date="2018-09" db="EMBL/GenBank/DDBJ databases">
        <title>Genomic investigation of the strawberry pathogen Phytophthora fragariae indicates pathogenicity is determined by transcriptional variation in three key races.</title>
        <authorList>
            <person name="Adams T.M."/>
            <person name="Armitage A.D."/>
            <person name="Sobczyk M.K."/>
            <person name="Bates H.J."/>
            <person name="Dunwell J.M."/>
            <person name="Nellist C.F."/>
            <person name="Harrison R.J."/>
        </authorList>
    </citation>
    <scope>NUCLEOTIDE SEQUENCE [LARGE SCALE GENOMIC DNA]</scope>
    <source>
        <strain evidence="2 3">NOV-77</strain>
    </source>
</reference>
<proteinExistence type="predicted"/>
<name>A0A6G0S087_9STRA</name>
<evidence type="ECO:0000313" key="2">
    <source>
        <dbReference type="EMBL" id="KAE9346169.1"/>
    </source>
</evidence>
<organism evidence="2 3">
    <name type="scientific">Phytophthora fragariae</name>
    <dbReference type="NCBI Taxonomy" id="53985"/>
    <lineage>
        <taxon>Eukaryota</taxon>
        <taxon>Sar</taxon>
        <taxon>Stramenopiles</taxon>
        <taxon>Oomycota</taxon>
        <taxon>Peronosporomycetes</taxon>
        <taxon>Peronosporales</taxon>
        <taxon>Peronosporaceae</taxon>
        <taxon>Phytophthora</taxon>
    </lineage>
</organism>
<dbReference type="AlphaFoldDB" id="A0A6G0S087"/>
<feature type="region of interest" description="Disordered" evidence="1">
    <location>
        <begin position="1"/>
        <end position="25"/>
    </location>
</feature>